<proteinExistence type="predicted"/>
<accession>A0A8J5BUD8</accession>
<dbReference type="Proteomes" id="UP000770661">
    <property type="component" value="Unassembled WGS sequence"/>
</dbReference>
<dbReference type="EMBL" id="JACEEZ010024261">
    <property type="protein sequence ID" value="KAG0710358.1"/>
    <property type="molecule type" value="Genomic_DNA"/>
</dbReference>
<name>A0A8J5BUD8_CHIOP</name>
<feature type="compositionally biased region" description="Basic and acidic residues" evidence="1">
    <location>
        <begin position="12"/>
        <end position="24"/>
    </location>
</feature>
<organism evidence="2 3">
    <name type="scientific">Chionoecetes opilio</name>
    <name type="common">Atlantic snow crab</name>
    <name type="synonym">Cancer opilio</name>
    <dbReference type="NCBI Taxonomy" id="41210"/>
    <lineage>
        <taxon>Eukaryota</taxon>
        <taxon>Metazoa</taxon>
        <taxon>Ecdysozoa</taxon>
        <taxon>Arthropoda</taxon>
        <taxon>Crustacea</taxon>
        <taxon>Multicrustacea</taxon>
        <taxon>Malacostraca</taxon>
        <taxon>Eumalacostraca</taxon>
        <taxon>Eucarida</taxon>
        <taxon>Decapoda</taxon>
        <taxon>Pleocyemata</taxon>
        <taxon>Brachyura</taxon>
        <taxon>Eubrachyura</taxon>
        <taxon>Majoidea</taxon>
        <taxon>Majidae</taxon>
        <taxon>Chionoecetes</taxon>
    </lineage>
</organism>
<evidence type="ECO:0000313" key="3">
    <source>
        <dbReference type="Proteomes" id="UP000770661"/>
    </source>
</evidence>
<protein>
    <submittedName>
        <fullName evidence="2">Uncharacterized protein</fullName>
    </submittedName>
</protein>
<comment type="caution">
    <text evidence="2">The sequence shown here is derived from an EMBL/GenBank/DDBJ whole genome shotgun (WGS) entry which is preliminary data.</text>
</comment>
<sequence>MISPALRPSARSNERERRQDDLRTWHGLRRSPQNIVIPGNLLPSRGEVLRLFCSTTRSRRRFFCCTAASTDEKVLKCGDVRTFRRRMCRGEETSKLYEYGALAKSLVTEDKENEEIKESIFRDSLEDMFDHRAFQAMEAKIPKEGQASWRLRGTDRQSARWLAWDEKREGERLRRSDLRDK</sequence>
<evidence type="ECO:0000313" key="2">
    <source>
        <dbReference type="EMBL" id="KAG0710358.1"/>
    </source>
</evidence>
<dbReference type="AlphaFoldDB" id="A0A8J5BUD8"/>
<keyword evidence="3" id="KW-1185">Reference proteome</keyword>
<reference evidence="2" key="1">
    <citation type="submission" date="2020-07" db="EMBL/GenBank/DDBJ databases">
        <title>The High-quality genome of the commercially important snow crab, Chionoecetes opilio.</title>
        <authorList>
            <person name="Jeong J.-H."/>
            <person name="Ryu S."/>
        </authorList>
    </citation>
    <scope>NUCLEOTIDE SEQUENCE</scope>
    <source>
        <strain evidence="2">MADBK_172401_WGS</strain>
        <tissue evidence="2">Digestive gland</tissue>
    </source>
</reference>
<evidence type="ECO:0000256" key="1">
    <source>
        <dbReference type="SAM" id="MobiDB-lite"/>
    </source>
</evidence>
<feature type="region of interest" description="Disordered" evidence="1">
    <location>
        <begin position="1"/>
        <end position="24"/>
    </location>
</feature>
<gene>
    <name evidence="2" type="ORF">GWK47_022976</name>
</gene>